<proteinExistence type="predicted"/>
<keyword evidence="2" id="KW-0813">Transport</keyword>
<dbReference type="AlphaFoldDB" id="A0A7W6ZLZ9"/>
<comment type="caution">
    <text evidence="2">The sequence shown here is derived from an EMBL/GenBank/DDBJ whole genome shotgun (WGS) entry which is preliminary data.</text>
</comment>
<evidence type="ECO:0000313" key="3">
    <source>
        <dbReference type="Proteomes" id="UP000523431"/>
    </source>
</evidence>
<evidence type="ECO:0000313" key="4">
    <source>
        <dbReference type="Proteomes" id="UP000557344"/>
    </source>
</evidence>
<name>A0A7W6ZLZ9_RHIET</name>
<dbReference type="RefSeq" id="WP_183844081.1">
    <property type="nucleotide sequence ID" value="NZ_JACIHU010000014.1"/>
</dbReference>
<dbReference type="EMBL" id="JACIHU010000014">
    <property type="protein sequence ID" value="MBB4482639.1"/>
    <property type="molecule type" value="Genomic_DNA"/>
</dbReference>
<keyword evidence="2" id="KW-0762">Sugar transport</keyword>
<organism evidence="2 3">
    <name type="scientific">Rhizobium etli</name>
    <dbReference type="NCBI Taxonomy" id="29449"/>
    <lineage>
        <taxon>Bacteria</taxon>
        <taxon>Pseudomonadati</taxon>
        <taxon>Pseudomonadota</taxon>
        <taxon>Alphaproteobacteria</taxon>
        <taxon>Hyphomicrobiales</taxon>
        <taxon>Rhizobiaceae</taxon>
        <taxon>Rhizobium/Agrobacterium group</taxon>
        <taxon>Rhizobium</taxon>
    </lineage>
</organism>
<accession>A0A7W6ZLZ9</accession>
<dbReference type="Gene3D" id="2.40.50.100">
    <property type="match status" value="1"/>
</dbReference>
<dbReference type="Proteomes" id="UP000557344">
    <property type="component" value="Unassembled WGS sequence"/>
</dbReference>
<gene>
    <name evidence="1" type="ORF">GGE46_005254</name>
    <name evidence="2" type="ORF">GGE57_005368</name>
</gene>
<protein>
    <submittedName>
        <fullName evidence="2">ABC-type sugar transport system ATPase subunit</fullName>
    </submittedName>
</protein>
<dbReference type="EMBL" id="JACIID010000014">
    <property type="protein sequence ID" value="MBB4538585.1"/>
    <property type="molecule type" value="Genomic_DNA"/>
</dbReference>
<dbReference type="Proteomes" id="UP000523431">
    <property type="component" value="Unassembled WGS sequence"/>
</dbReference>
<evidence type="ECO:0000313" key="1">
    <source>
        <dbReference type="EMBL" id="MBB4482639.1"/>
    </source>
</evidence>
<reference evidence="3 4" key="1">
    <citation type="submission" date="2020-08" db="EMBL/GenBank/DDBJ databases">
        <title>Genomic Encyclopedia of Type Strains, Phase IV (KMG-V): Genome sequencing to study the core and pangenomes of soil and plant-associated prokaryotes.</title>
        <authorList>
            <person name="Whitman W."/>
        </authorList>
    </citation>
    <scope>NUCLEOTIDE SEQUENCE [LARGE SCALE GENOMIC DNA]</scope>
    <source>
        <strain evidence="1 4">SEMIA 471</strain>
        <strain evidence="2 3">SEMIA 489</strain>
    </source>
</reference>
<evidence type="ECO:0000313" key="2">
    <source>
        <dbReference type="EMBL" id="MBB4538585.1"/>
    </source>
</evidence>
<sequence length="55" mass="5919">MADRIVVMRDGTPLDICDRPATTFVAGFTGIPAMNLLKGHLFSAATSRRLAEAEL</sequence>